<sequence>MHAEGRFGDCALDMASGQVRLDHVTALRGRLRAGEVTVGRLAGSARIDGGAAGVRIGEAEGIVRYTGSTGKVWIGHAWSDVDLGGASGGFDIDRADGSVTAKAGACPIRVGRMSRGKADLANASGGIEIGISEGTAARVDAESTKGRVRDSLPAQDGPGGFDDEVEVYARTRLDDIVIHPAAG</sequence>
<proteinExistence type="predicted"/>
<keyword evidence="2" id="KW-1185">Reference proteome</keyword>
<evidence type="ECO:0000313" key="2">
    <source>
        <dbReference type="Proteomes" id="UP000238362"/>
    </source>
</evidence>
<organism evidence="1 2">
    <name type="scientific">Prauserella shujinwangii</name>
    <dbReference type="NCBI Taxonomy" id="1453103"/>
    <lineage>
        <taxon>Bacteria</taxon>
        <taxon>Bacillati</taxon>
        <taxon>Actinomycetota</taxon>
        <taxon>Actinomycetes</taxon>
        <taxon>Pseudonocardiales</taxon>
        <taxon>Pseudonocardiaceae</taxon>
        <taxon>Prauserella</taxon>
    </lineage>
</organism>
<dbReference type="Proteomes" id="UP000238362">
    <property type="component" value="Unassembled WGS sequence"/>
</dbReference>
<dbReference type="EMBL" id="PVNH01000002">
    <property type="protein sequence ID" value="PRX50449.1"/>
    <property type="molecule type" value="Genomic_DNA"/>
</dbReference>
<comment type="caution">
    <text evidence="1">The sequence shown here is derived from an EMBL/GenBank/DDBJ whole genome shotgun (WGS) entry which is preliminary data.</text>
</comment>
<accession>A0A2T0M1H3</accession>
<dbReference type="AlphaFoldDB" id="A0A2T0M1H3"/>
<evidence type="ECO:0000313" key="1">
    <source>
        <dbReference type="EMBL" id="PRX50449.1"/>
    </source>
</evidence>
<gene>
    <name evidence="1" type="ORF">B0I33_102570</name>
</gene>
<name>A0A2T0M1H3_9PSEU</name>
<protein>
    <recommendedName>
        <fullName evidence="3">Adhesin</fullName>
    </recommendedName>
</protein>
<evidence type="ECO:0008006" key="3">
    <source>
        <dbReference type="Google" id="ProtNLM"/>
    </source>
</evidence>
<reference evidence="1 2" key="1">
    <citation type="submission" date="2018-03" db="EMBL/GenBank/DDBJ databases">
        <title>Genomic Encyclopedia of Type Strains, Phase III (KMG-III): the genomes of soil and plant-associated and newly described type strains.</title>
        <authorList>
            <person name="Whitman W."/>
        </authorList>
    </citation>
    <scope>NUCLEOTIDE SEQUENCE [LARGE SCALE GENOMIC DNA]</scope>
    <source>
        <strain evidence="1 2">CGMCC 4.7125</strain>
    </source>
</reference>